<dbReference type="EMBL" id="LAKJ01000018">
    <property type="protein sequence ID" value="KKI63232.1"/>
    <property type="molecule type" value="Genomic_DNA"/>
</dbReference>
<keyword evidence="6 10" id="KW-1133">Transmembrane helix</keyword>
<keyword evidence="8 10" id="KW-0472">Membrane</keyword>
<name>A0A0M2NT91_STACC</name>
<feature type="transmembrane region" description="Helical" evidence="10">
    <location>
        <begin position="134"/>
        <end position="152"/>
    </location>
</feature>
<accession>A0A0M2NT91</accession>
<evidence type="ECO:0000256" key="2">
    <source>
        <dbReference type="ARBA" id="ARBA00005346"/>
    </source>
</evidence>
<keyword evidence="4" id="KW-1003">Cell membrane</keyword>
<dbReference type="InterPro" id="IPR050586">
    <property type="entry name" value="CPA3_Na-H_Antiporter_D"/>
</dbReference>
<dbReference type="InterPro" id="IPR003918">
    <property type="entry name" value="NADH_UbQ_OxRdtase"/>
</dbReference>
<comment type="subcellular location">
    <subcellularLocation>
        <location evidence="1">Cell membrane</location>
        <topology evidence="1">Multi-pass membrane protein</topology>
    </subcellularLocation>
    <subcellularLocation>
        <location evidence="9">Membrane</location>
        <topology evidence="9">Multi-pass membrane protein</topology>
    </subcellularLocation>
</comment>
<dbReference type="InterPro" id="IPR001750">
    <property type="entry name" value="ND/Mrp_TM"/>
</dbReference>
<evidence type="ECO:0000256" key="6">
    <source>
        <dbReference type="ARBA" id="ARBA00022989"/>
    </source>
</evidence>
<evidence type="ECO:0000256" key="10">
    <source>
        <dbReference type="SAM" id="Phobius"/>
    </source>
</evidence>
<dbReference type="RefSeq" id="WP_019469662.1">
    <property type="nucleotide sequence ID" value="NZ_LAKJ01000018.1"/>
</dbReference>
<evidence type="ECO:0000313" key="13">
    <source>
        <dbReference type="Proteomes" id="UP000034455"/>
    </source>
</evidence>
<protein>
    <submittedName>
        <fullName evidence="12">Na(+) H(+) antiporter subunit D</fullName>
    </submittedName>
</protein>
<feature type="transmembrane region" description="Helical" evidence="10">
    <location>
        <begin position="330"/>
        <end position="352"/>
    </location>
</feature>
<feature type="domain" description="NADH:quinone oxidoreductase/Mrp antiporter transmembrane" evidence="11">
    <location>
        <begin position="130"/>
        <end position="419"/>
    </location>
</feature>
<dbReference type="GO" id="GO:0042773">
    <property type="term" value="P:ATP synthesis coupled electron transport"/>
    <property type="evidence" value="ECO:0007669"/>
    <property type="project" value="InterPro"/>
</dbReference>
<dbReference type="Proteomes" id="UP000034455">
    <property type="component" value="Unassembled WGS sequence"/>
</dbReference>
<dbReference type="PANTHER" id="PTHR42703:SF1">
    <property type="entry name" value="NA(+)_H(+) ANTIPORTER SUBUNIT D1"/>
    <property type="match status" value="1"/>
</dbReference>
<comment type="similarity">
    <text evidence="2">Belongs to the CPA3 antiporters (TC 2.A.63) subunit D family.</text>
</comment>
<feature type="transmembrane region" description="Helical" evidence="10">
    <location>
        <begin position="372"/>
        <end position="395"/>
    </location>
</feature>
<dbReference type="Pfam" id="PF00361">
    <property type="entry name" value="Proton_antipo_M"/>
    <property type="match status" value="1"/>
</dbReference>
<sequence>MIESNLIISLLVIPMLTIIALIFIGKRPKIKRYVALTGTAVTLIFAFINLKNILRDGPIKLELGSWDAPYSIVFVTDIFSILLVITSLIVTMLIILYSYQSVGIERETYYYYFAIMFMLTGVIGSFITGDIFNLFVFFEVFLMASYILLVIGGTQVQLSETIKYVLVNVTSSAFFVIAVAMLYSVVGTLNLADISEKLSQLSTQDKGIISIIFIMFIFVFATKAGVFPMYIWLPGAYYAPPIAIIAFFGALLTKVGVYAIARTASLFFGDASNFSLYTILFLALLTIIFGCVGAVSYFDTKKIIIYNIMIAVGVILVGVAMMNQAGMMGAIYYTLHDMLIKAALFFLIGVMYKITKTHDLRKYGGLIKHYPVLGWSFFIAALSLAGIPPLSGFYGKYYIVQATFEKGFYLSGIIVLLSSLVVLYSVIRIFLKGFFGKSEGYEVNPKLQYKGILTVAIIAVAISVIFGLSADFLQPIIKDAAETFYNPSVYIDSVLGGK</sequence>
<organism evidence="12 13">
    <name type="scientific">Staphylococcus cohnii subsp. cohnii</name>
    <dbReference type="NCBI Taxonomy" id="74704"/>
    <lineage>
        <taxon>Bacteria</taxon>
        <taxon>Bacillati</taxon>
        <taxon>Bacillota</taxon>
        <taxon>Bacilli</taxon>
        <taxon>Bacillales</taxon>
        <taxon>Staphylococcaceae</taxon>
        <taxon>Staphylococcus</taxon>
        <taxon>Staphylococcus cohnii species complex</taxon>
    </lineage>
</organism>
<keyword evidence="5 9" id="KW-0812">Transmembrane</keyword>
<dbReference type="GO" id="GO:0015297">
    <property type="term" value="F:antiporter activity"/>
    <property type="evidence" value="ECO:0007669"/>
    <property type="project" value="UniProtKB-KW"/>
</dbReference>
<keyword evidence="7" id="KW-0406">Ion transport</keyword>
<comment type="caution">
    <text evidence="12">The sequence shown here is derived from an EMBL/GenBank/DDBJ whole genome shotgun (WGS) entry which is preliminary data.</text>
</comment>
<evidence type="ECO:0000256" key="3">
    <source>
        <dbReference type="ARBA" id="ARBA00022449"/>
    </source>
</evidence>
<keyword evidence="3" id="KW-0050">Antiport</keyword>
<evidence type="ECO:0000313" key="12">
    <source>
        <dbReference type="EMBL" id="KKI63232.1"/>
    </source>
</evidence>
<keyword evidence="3" id="KW-0813">Transport</keyword>
<gene>
    <name evidence="12" type="ORF">UF66_1088</name>
</gene>
<feature type="transmembrane region" description="Helical" evidence="10">
    <location>
        <begin position="109"/>
        <end position="128"/>
    </location>
</feature>
<feature type="transmembrane region" description="Helical" evidence="10">
    <location>
        <begin position="164"/>
        <end position="187"/>
    </location>
</feature>
<feature type="transmembrane region" description="Helical" evidence="10">
    <location>
        <begin position="407"/>
        <end position="431"/>
    </location>
</feature>
<evidence type="ECO:0000259" key="11">
    <source>
        <dbReference type="Pfam" id="PF00361"/>
    </source>
</evidence>
<evidence type="ECO:0000256" key="8">
    <source>
        <dbReference type="ARBA" id="ARBA00023136"/>
    </source>
</evidence>
<dbReference type="GO" id="GO:0008137">
    <property type="term" value="F:NADH dehydrogenase (ubiquinone) activity"/>
    <property type="evidence" value="ECO:0007669"/>
    <property type="project" value="InterPro"/>
</dbReference>
<dbReference type="PANTHER" id="PTHR42703">
    <property type="entry name" value="NADH DEHYDROGENASE"/>
    <property type="match status" value="1"/>
</dbReference>
<feature type="transmembrane region" description="Helical" evidence="10">
    <location>
        <begin position="452"/>
        <end position="470"/>
    </location>
</feature>
<dbReference type="AlphaFoldDB" id="A0A0M2NT91"/>
<evidence type="ECO:0000256" key="1">
    <source>
        <dbReference type="ARBA" id="ARBA00004651"/>
    </source>
</evidence>
<feature type="transmembrane region" description="Helical" evidence="10">
    <location>
        <begin position="274"/>
        <end position="297"/>
    </location>
</feature>
<feature type="transmembrane region" description="Helical" evidence="10">
    <location>
        <begin position="304"/>
        <end position="324"/>
    </location>
</feature>
<evidence type="ECO:0000256" key="5">
    <source>
        <dbReference type="ARBA" id="ARBA00022692"/>
    </source>
</evidence>
<feature type="transmembrane region" description="Helical" evidence="10">
    <location>
        <begin position="207"/>
        <end position="233"/>
    </location>
</feature>
<evidence type="ECO:0000256" key="9">
    <source>
        <dbReference type="RuleBase" id="RU000320"/>
    </source>
</evidence>
<dbReference type="PATRIC" id="fig|74704.6.peg.1118"/>
<evidence type="ECO:0000256" key="4">
    <source>
        <dbReference type="ARBA" id="ARBA00022475"/>
    </source>
</evidence>
<feature type="transmembrane region" description="Helical" evidence="10">
    <location>
        <begin position="6"/>
        <end position="24"/>
    </location>
</feature>
<dbReference type="GO" id="GO:0005886">
    <property type="term" value="C:plasma membrane"/>
    <property type="evidence" value="ECO:0007669"/>
    <property type="project" value="UniProtKB-SubCell"/>
</dbReference>
<reference evidence="12 13" key="1">
    <citation type="submission" date="2015-03" db="EMBL/GenBank/DDBJ databases">
        <title>Genome Assembly of Staphylococcus cohnii subsp. cohnii strain G22B2.</title>
        <authorList>
            <person name="Nair G."/>
            <person name="Kaur G."/>
            <person name="Khatri I."/>
            <person name="Singh N.K."/>
            <person name="Sathyabama S."/>
            <person name="Maurya S.K."/>
            <person name="Subramanian S."/>
            <person name="Agrewala J.N."/>
            <person name="Mayilraj S."/>
        </authorList>
    </citation>
    <scope>NUCLEOTIDE SEQUENCE [LARGE SCALE GENOMIC DNA]</scope>
    <source>
        <strain evidence="12 13">G22B2</strain>
    </source>
</reference>
<feature type="transmembrane region" description="Helical" evidence="10">
    <location>
        <begin position="245"/>
        <end position="268"/>
    </location>
</feature>
<dbReference type="PRINTS" id="PR01437">
    <property type="entry name" value="NUOXDRDTASE4"/>
</dbReference>
<feature type="transmembrane region" description="Helical" evidence="10">
    <location>
        <begin position="70"/>
        <end position="97"/>
    </location>
</feature>
<dbReference type="NCBIfam" id="NF005818">
    <property type="entry name" value="PRK07691.1"/>
    <property type="match status" value="1"/>
</dbReference>
<evidence type="ECO:0000256" key="7">
    <source>
        <dbReference type="ARBA" id="ARBA00023065"/>
    </source>
</evidence>
<proteinExistence type="inferred from homology"/>
<feature type="transmembrane region" description="Helical" evidence="10">
    <location>
        <begin position="33"/>
        <end position="50"/>
    </location>
</feature>